<dbReference type="PANTHER" id="PTHR33116">
    <property type="entry name" value="REVERSE TRANSCRIPTASE ZINC-BINDING DOMAIN-CONTAINING PROTEIN-RELATED-RELATED"/>
    <property type="match status" value="1"/>
</dbReference>
<accession>A0AAV1APR2</accession>
<reference evidence="2 3" key="1">
    <citation type="submission" date="2023-01" db="EMBL/GenBank/DDBJ databases">
        <authorList>
            <person name="Kreplak J."/>
        </authorList>
    </citation>
    <scope>NUCLEOTIDE SEQUENCE [LARGE SCALE GENOMIC DNA]</scope>
</reference>
<evidence type="ECO:0000313" key="2">
    <source>
        <dbReference type="EMBL" id="CAI8611040.1"/>
    </source>
</evidence>
<evidence type="ECO:0000313" key="3">
    <source>
        <dbReference type="Proteomes" id="UP001157006"/>
    </source>
</evidence>
<dbReference type="Proteomes" id="UP001157006">
    <property type="component" value="Chromosome 4"/>
</dbReference>
<feature type="transmembrane region" description="Helical" evidence="1">
    <location>
        <begin position="30"/>
        <end position="51"/>
    </location>
</feature>
<proteinExistence type="predicted"/>
<keyword evidence="1" id="KW-0472">Membrane</keyword>
<keyword evidence="1" id="KW-1133">Transmembrane helix</keyword>
<sequence>MFNRYAATSGQVVNPSKSTIYAGALSTQRIASIASLLGFSIGTLPFLYLGISIFKGKPKDSFLQPIADRIKTKLSAWKASLMSIAGKVQLVRSVIQKPQGKQWIQNPPAEIEKKEPQVVKSTYVPPEDMLQKSPKKGNDKMIKERTHKLMSLVDDEVQWTKVLSVGKERGKGVQIASNSGYE</sequence>
<keyword evidence="1" id="KW-0812">Transmembrane</keyword>
<name>A0AAV1APR2_VICFA</name>
<keyword evidence="3" id="KW-1185">Reference proteome</keyword>
<evidence type="ECO:0000256" key="1">
    <source>
        <dbReference type="SAM" id="Phobius"/>
    </source>
</evidence>
<gene>
    <name evidence="2" type="ORF">VFH_IV210240</name>
</gene>
<dbReference type="AlphaFoldDB" id="A0AAV1APR2"/>
<organism evidence="2 3">
    <name type="scientific">Vicia faba</name>
    <name type="common">Broad bean</name>
    <name type="synonym">Faba vulgaris</name>
    <dbReference type="NCBI Taxonomy" id="3906"/>
    <lineage>
        <taxon>Eukaryota</taxon>
        <taxon>Viridiplantae</taxon>
        <taxon>Streptophyta</taxon>
        <taxon>Embryophyta</taxon>
        <taxon>Tracheophyta</taxon>
        <taxon>Spermatophyta</taxon>
        <taxon>Magnoliopsida</taxon>
        <taxon>eudicotyledons</taxon>
        <taxon>Gunneridae</taxon>
        <taxon>Pentapetalae</taxon>
        <taxon>rosids</taxon>
        <taxon>fabids</taxon>
        <taxon>Fabales</taxon>
        <taxon>Fabaceae</taxon>
        <taxon>Papilionoideae</taxon>
        <taxon>50 kb inversion clade</taxon>
        <taxon>NPAAA clade</taxon>
        <taxon>Hologalegina</taxon>
        <taxon>IRL clade</taxon>
        <taxon>Fabeae</taxon>
        <taxon>Vicia</taxon>
    </lineage>
</organism>
<dbReference type="PANTHER" id="PTHR33116:SF80">
    <property type="entry name" value="REVERSE TRANSCRIPTASE ZINC-BINDING DOMAIN-CONTAINING PROTEIN"/>
    <property type="match status" value="1"/>
</dbReference>
<dbReference type="EMBL" id="OX451739">
    <property type="protein sequence ID" value="CAI8611040.1"/>
    <property type="molecule type" value="Genomic_DNA"/>
</dbReference>
<protein>
    <submittedName>
        <fullName evidence="2">Uncharacterized protein</fullName>
    </submittedName>
</protein>